<protein>
    <submittedName>
        <fullName evidence="3">Sugar phosphate isomerase/epimerase family protein</fullName>
    </submittedName>
</protein>
<dbReference type="SUPFAM" id="SSF51658">
    <property type="entry name" value="Xylose isomerase-like"/>
    <property type="match status" value="1"/>
</dbReference>
<keyword evidence="4" id="KW-1185">Reference proteome</keyword>
<feature type="domain" description="Xylose isomerase-like TIM barrel" evidence="2">
    <location>
        <begin position="17"/>
        <end position="256"/>
    </location>
</feature>
<evidence type="ECO:0000313" key="3">
    <source>
        <dbReference type="EMBL" id="MFD2200169.1"/>
    </source>
</evidence>
<dbReference type="GO" id="GO:0016853">
    <property type="term" value="F:isomerase activity"/>
    <property type="evidence" value="ECO:0007669"/>
    <property type="project" value="UniProtKB-KW"/>
</dbReference>
<dbReference type="InterPro" id="IPR013022">
    <property type="entry name" value="Xyl_isomerase-like_TIM-brl"/>
</dbReference>
<comment type="caution">
    <text evidence="3">The sequence shown here is derived from an EMBL/GenBank/DDBJ whole genome shotgun (WGS) entry which is preliminary data.</text>
</comment>
<dbReference type="InterPro" id="IPR050417">
    <property type="entry name" value="Sugar_Epim/Isomerase"/>
</dbReference>
<dbReference type="Pfam" id="PF01261">
    <property type="entry name" value="AP_endonuc_2"/>
    <property type="match status" value="1"/>
</dbReference>
<dbReference type="EMBL" id="JBHUIV010000003">
    <property type="protein sequence ID" value="MFD2200169.1"/>
    <property type="molecule type" value="Genomic_DNA"/>
</dbReference>
<proteinExistence type="predicted"/>
<accession>A0ABW5B3Y5</accession>
<evidence type="ECO:0000256" key="1">
    <source>
        <dbReference type="ARBA" id="ARBA00023235"/>
    </source>
</evidence>
<evidence type="ECO:0000259" key="2">
    <source>
        <dbReference type="Pfam" id="PF01261"/>
    </source>
</evidence>
<organism evidence="3 4">
    <name type="scientific">Shivajiella indica</name>
    <dbReference type="NCBI Taxonomy" id="872115"/>
    <lineage>
        <taxon>Bacteria</taxon>
        <taxon>Pseudomonadati</taxon>
        <taxon>Bacteroidota</taxon>
        <taxon>Cytophagia</taxon>
        <taxon>Cytophagales</taxon>
        <taxon>Cyclobacteriaceae</taxon>
        <taxon>Shivajiella</taxon>
    </lineage>
</organism>
<sequence>MKFKTQFGICTSFVHADLLAGHGYSFIEEAVKNLLIPHRSEGEFDELLDRISHNRIPVRNCIGFLPDKLKSVGPIIHHDEILEYADLVFGRAKKAKVEMIAFGSRGSRSIPEGFSKSEAEDQMVILCHDLGKLASKYHMMLVLEPFNRTECNFINTLHEGAEIVKKVNHPNFQLMADIYHMMMEDESEEELSEHAHLIKHIHVSEKQGRKPPGFSDGGYSTYIKKLIELNYAGNISIEANWISLENQATKALDSLESCCRLYW</sequence>
<dbReference type="Proteomes" id="UP001597414">
    <property type="component" value="Unassembled WGS sequence"/>
</dbReference>
<keyword evidence="1 3" id="KW-0413">Isomerase</keyword>
<dbReference type="InterPro" id="IPR036237">
    <property type="entry name" value="Xyl_isomerase-like_sf"/>
</dbReference>
<reference evidence="4" key="1">
    <citation type="journal article" date="2019" name="Int. J. Syst. Evol. Microbiol.">
        <title>The Global Catalogue of Microorganisms (GCM) 10K type strain sequencing project: providing services to taxonomists for standard genome sequencing and annotation.</title>
        <authorList>
            <consortium name="The Broad Institute Genomics Platform"/>
            <consortium name="The Broad Institute Genome Sequencing Center for Infectious Disease"/>
            <person name="Wu L."/>
            <person name="Ma J."/>
        </authorList>
    </citation>
    <scope>NUCLEOTIDE SEQUENCE [LARGE SCALE GENOMIC DNA]</scope>
    <source>
        <strain evidence="4">KCTC 19812</strain>
    </source>
</reference>
<gene>
    <name evidence="3" type="ORF">ACFSKV_01235</name>
</gene>
<dbReference type="RefSeq" id="WP_380799754.1">
    <property type="nucleotide sequence ID" value="NZ_JBHUIV010000003.1"/>
</dbReference>
<dbReference type="PANTHER" id="PTHR43489">
    <property type="entry name" value="ISOMERASE"/>
    <property type="match status" value="1"/>
</dbReference>
<dbReference type="Gene3D" id="3.20.20.150">
    <property type="entry name" value="Divalent-metal-dependent TIM barrel enzymes"/>
    <property type="match status" value="1"/>
</dbReference>
<dbReference type="PANTHER" id="PTHR43489:SF7">
    <property type="entry name" value="3-DEHYDRO-D-GULOSIDE 4-EPIMERASE-RELATED"/>
    <property type="match status" value="1"/>
</dbReference>
<evidence type="ECO:0000313" key="4">
    <source>
        <dbReference type="Proteomes" id="UP001597414"/>
    </source>
</evidence>
<name>A0ABW5B3Y5_9BACT</name>